<proteinExistence type="predicted"/>
<organism evidence="2 3">
    <name type="scientific">Sphaerobolus stellatus (strain SS14)</name>
    <dbReference type="NCBI Taxonomy" id="990650"/>
    <lineage>
        <taxon>Eukaryota</taxon>
        <taxon>Fungi</taxon>
        <taxon>Dikarya</taxon>
        <taxon>Basidiomycota</taxon>
        <taxon>Agaricomycotina</taxon>
        <taxon>Agaricomycetes</taxon>
        <taxon>Phallomycetidae</taxon>
        <taxon>Geastrales</taxon>
        <taxon>Sphaerobolaceae</taxon>
        <taxon>Sphaerobolus</taxon>
    </lineage>
</organism>
<dbReference type="Proteomes" id="UP000054279">
    <property type="component" value="Unassembled WGS sequence"/>
</dbReference>
<keyword evidence="3" id="KW-1185">Reference proteome</keyword>
<dbReference type="HOGENOM" id="CLU_523951_0_0_1"/>
<name>A0A0C9V6W9_SPHS4</name>
<feature type="region of interest" description="Disordered" evidence="1">
    <location>
        <begin position="475"/>
        <end position="520"/>
    </location>
</feature>
<protein>
    <submittedName>
        <fullName evidence="2">Unplaced genomic scaffold SPHSTscaffold_141, whole genome shotgun sequence</fullName>
    </submittedName>
</protein>
<evidence type="ECO:0000256" key="1">
    <source>
        <dbReference type="SAM" id="MobiDB-lite"/>
    </source>
</evidence>
<accession>A0A0C9V6W9</accession>
<evidence type="ECO:0000313" key="2">
    <source>
        <dbReference type="EMBL" id="KIJ33200.1"/>
    </source>
</evidence>
<evidence type="ECO:0000313" key="3">
    <source>
        <dbReference type="Proteomes" id="UP000054279"/>
    </source>
</evidence>
<dbReference type="AlphaFoldDB" id="A0A0C9V6W9"/>
<dbReference type="OrthoDB" id="10562597at2759"/>
<gene>
    <name evidence="2" type="ORF">M422DRAFT_52534</name>
</gene>
<reference evidence="2 3" key="1">
    <citation type="submission" date="2014-06" db="EMBL/GenBank/DDBJ databases">
        <title>Evolutionary Origins and Diversification of the Mycorrhizal Mutualists.</title>
        <authorList>
            <consortium name="DOE Joint Genome Institute"/>
            <consortium name="Mycorrhizal Genomics Consortium"/>
            <person name="Kohler A."/>
            <person name="Kuo A."/>
            <person name="Nagy L.G."/>
            <person name="Floudas D."/>
            <person name="Copeland A."/>
            <person name="Barry K.W."/>
            <person name="Cichocki N."/>
            <person name="Veneault-Fourrey C."/>
            <person name="LaButti K."/>
            <person name="Lindquist E.A."/>
            <person name="Lipzen A."/>
            <person name="Lundell T."/>
            <person name="Morin E."/>
            <person name="Murat C."/>
            <person name="Riley R."/>
            <person name="Ohm R."/>
            <person name="Sun H."/>
            <person name="Tunlid A."/>
            <person name="Henrissat B."/>
            <person name="Grigoriev I.V."/>
            <person name="Hibbett D.S."/>
            <person name="Martin F."/>
        </authorList>
    </citation>
    <scope>NUCLEOTIDE SEQUENCE [LARGE SCALE GENOMIC DNA]</scope>
    <source>
        <strain evidence="2 3">SS14</strain>
    </source>
</reference>
<feature type="compositionally biased region" description="Basic residues" evidence="1">
    <location>
        <begin position="493"/>
        <end position="502"/>
    </location>
</feature>
<dbReference type="EMBL" id="KN837216">
    <property type="protein sequence ID" value="KIJ33200.1"/>
    <property type="molecule type" value="Genomic_DNA"/>
</dbReference>
<sequence length="520" mass="57363">MTQPIYLTLNFEKKFRYQLEAVDQQCNNQLRLVFLDIVRSLKLAADAERKTRHQCVSNTTRNSIILPPVKSSQDSAIHSDIRSIIYTTFKPRTNTSSALSDTTISTNFLGLKKITEDIIRVLLLDHDKLSEEVSKEKTKMAIRTVSLSESRAAAATERSSAEVILRATLAAFKVAEEDKHIAAREREKSYTGLIETKHLKPSLPILNISSENAPGIISSSHCDVALSSSPTRALSLVISGDKDQNLFLSCPTLSVPSISLLTPPRTPCEETHQSFPFNSAINDLSNSSVAVLKAPSEISVNMGANGEREEGQVSDLQVFVYPPEGINGALLQNPVGPYIRPPMSLDDMQKCIRCLLGKDKSLKTGNRARAFLGVPWSQIVTFDPDTLLQRGVTGIKPGSTGMASRLRMMTIIESALANQGNANITEELWEHPTHFCERCQQLYPITVPSNLPVPTFEEYEAIRVKLSLPNSHPSILPHMASGTTTLTEDKERKSRRRMRASRPGHLGVSNRHQGGMVSKA</sequence>